<protein>
    <submittedName>
        <fullName evidence="2">Uncharacterized protein</fullName>
    </submittedName>
</protein>
<evidence type="ECO:0000313" key="2">
    <source>
        <dbReference type="EMBL" id="SKA84526.1"/>
    </source>
</evidence>
<evidence type="ECO:0000313" key="3">
    <source>
        <dbReference type="Proteomes" id="UP000190286"/>
    </source>
</evidence>
<keyword evidence="1" id="KW-1133">Transmembrane helix</keyword>
<evidence type="ECO:0000256" key="1">
    <source>
        <dbReference type="SAM" id="Phobius"/>
    </source>
</evidence>
<feature type="transmembrane region" description="Helical" evidence="1">
    <location>
        <begin position="208"/>
        <end position="231"/>
    </location>
</feature>
<proteinExistence type="predicted"/>
<reference evidence="2 3" key="1">
    <citation type="submission" date="2017-02" db="EMBL/GenBank/DDBJ databases">
        <authorList>
            <person name="Peterson S.W."/>
        </authorList>
    </citation>
    <scope>NUCLEOTIDE SEQUENCE [LARGE SCALE GENOMIC DNA]</scope>
    <source>
        <strain evidence="2 3">ATCC 27749</strain>
    </source>
</reference>
<sequence>MAQKQDPHPRRKGSVVWATVLSWLSSLLLALLALCLVLMTTICSASYMREQVNRSDFSEAAYSYLYDNFISYGASSGFSADVMTAALSRDQITADMEDSITRLYQGDTAIDTRNAILNTTYDNLINDLNSRGVEVTSDVESAVVVVADACRLDYANYVTVPLASQLYTFIEKCSRVVPVAVAIMAVLCAVSLFVMLRLAGSSRYGVRCLTFAFTAAAALCALAATIIFPAIHMETLSINPASVKQLIVTYVQNLFGRFGLFAIIYGAVAVILLALTITARSRMKRRQNI</sequence>
<dbReference type="AlphaFoldDB" id="A0A1T4X4Q6"/>
<name>A0A1T4X4Q6_9FIRM</name>
<feature type="transmembrane region" description="Helical" evidence="1">
    <location>
        <begin position="176"/>
        <end position="196"/>
    </location>
</feature>
<keyword evidence="3" id="KW-1185">Reference proteome</keyword>
<dbReference type="OrthoDB" id="1841681at2"/>
<accession>A0A1T4X4Q6</accession>
<dbReference type="GeneID" id="93337892"/>
<organism evidence="2 3">
    <name type="scientific">Gemmiger formicilis</name>
    <dbReference type="NCBI Taxonomy" id="745368"/>
    <lineage>
        <taxon>Bacteria</taxon>
        <taxon>Bacillati</taxon>
        <taxon>Bacillota</taxon>
        <taxon>Clostridia</taxon>
        <taxon>Eubacteriales</taxon>
        <taxon>Gemmiger</taxon>
    </lineage>
</organism>
<dbReference type="Proteomes" id="UP000190286">
    <property type="component" value="Unassembled WGS sequence"/>
</dbReference>
<dbReference type="EMBL" id="FUYF01000006">
    <property type="protein sequence ID" value="SKA84526.1"/>
    <property type="molecule type" value="Genomic_DNA"/>
</dbReference>
<keyword evidence="1" id="KW-0472">Membrane</keyword>
<keyword evidence="1" id="KW-0812">Transmembrane</keyword>
<feature type="transmembrane region" description="Helical" evidence="1">
    <location>
        <begin position="258"/>
        <end position="279"/>
    </location>
</feature>
<dbReference type="RefSeq" id="WP_078784361.1">
    <property type="nucleotide sequence ID" value="NZ_FUYF01000006.1"/>
</dbReference>
<dbReference type="STRING" id="745368.SAMN02745178_01425"/>
<gene>
    <name evidence="2" type="ORF">SAMN02745178_01425</name>
</gene>